<feature type="compositionally biased region" description="Basic and acidic residues" evidence="1">
    <location>
        <begin position="62"/>
        <end position="78"/>
    </location>
</feature>
<feature type="region of interest" description="Disordered" evidence="1">
    <location>
        <begin position="45"/>
        <end position="78"/>
    </location>
</feature>
<dbReference type="Proteomes" id="UP001499990">
    <property type="component" value="Unassembled WGS sequence"/>
</dbReference>
<gene>
    <name evidence="2" type="ORF">GCM10020367_72650</name>
</gene>
<evidence type="ECO:0000256" key="1">
    <source>
        <dbReference type="SAM" id="MobiDB-lite"/>
    </source>
</evidence>
<keyword evidence="3" id="KW-1185">Reference proteome</keyword>
<sequence length="78" mass="8320">MGTRLYGKTVDRRHAWTYAPLAAETQGLSGVAINMLRFGLGQVAAQEAPGRLPPRTRGGHGRTGERPGRDAPDHSGRG</sequence>
<comment type="caution">
    <text evidence="2">The sequence shown here is derived from an EMBL/GenBank/DDBJ whole genome shotgun (WGS) entry which is preliminary data.</text>
</comment>
<proteinExistence type="predicted"/>
<dbReference type="EMBL" id="BAAAYL010000004">
    <property type="protein sequence ID" value="GAA3381431.1"/>
    <property type="molecule type" value="Genomic_DNA"/>
</dbReference>
<protein>
    <recommendedName>
        <fullName evidence="4">Transposase DDE domain-containing protein</fullName>
    </recommendedName>
</protein>
<reference evidence="3" key="1">
    <citation type="journal article" date="2019" name="Int. J. Syst. Evol. Microbiol.">
        <title>The Global Catalogue of Microorganisms (GCM) 10K type strain sequencing project: providing services to taxonomists for standard genome sequencing and annotation.</title>
        <authorList>
            <consortium name="The Broad Institute Genomics Platform"/>
            <consortium name="The Broad Institute Genome Sequencing Center for Infectious Disease"/>
            <person name="Wu L."/>
            <person name="Ma J."/>
        </authorList>
    </citation>
    <scope>NUCLEOTIDE SEQUENCE [LARGE SCALE GENOMIC DNA]</scope>
    <source>
        <strain evidence="3">JCM 9651</strain>
    </source>
</reference>
<evidence type="ECO:0008006" key="4">
    <source>
        <dbReference type="Google" id="ProtNLM"/>
    </source>
</evidence>
<accession>A0ABP6SNQ3</accession>
<organism evidence="2 3">
    <name type="scientific">Streptomyces sannanensis</name>
    <dbReference type="NCBI Taxonomy" id="285536"/>
    <lineage>
        <taxon>Bacteria</taxon>
        <taxon>Bacillati</taxon>
        <taxon>Actinomycetota</taxon>
        <taxon>Actinomycetes</taxon>
        <taxon>Kitasatosporales</taxon>
        <taxon>Streptomycetaceae</taxon>
        <taxon>Streptomyces</taxon>
    </lineage>
</organism>
<name>A0ABP6SNQ3_9ACTN</name>
<evidence type="ECO:0000313" key="3">
    <source>
        <dbReference type="Proteomes" id="UP001499990"/>
    </source>
</evidence>
<evidence type="ECO:0000313" key="2">
    <source>
        <dbReference type="EMBL" id="GAA3381431.1"/>
    </source>
</evidence>